<organism evidence="1 2">
    <name type="scientific">Folsomia candida</name>
    <name type="common">Springtail</name>
    <dbReference type="NCBI Taxonomy" id="158441"/>
    <lineage>
        <taxon>Eukaryota</taxon>
        <taxon>Metazoa</taxon>
        <taxon>Ecdysozoa</taxon>
        <taxon>Arthropoda</taxon>
        <taxon>Hexapoda</taxon>
        <taxon>Collembola</taxon>
        <taxon>Entomobryomorpha</taxon>
        <taxon>Isotomoidea</taxon>
        <taxon>Isotomidae</taxon>
        <taxon>Proisotominae</taxon>
        <taxon>Folsomia</taxon>
    </lineage>
</organism>
<protein>
    <submittedName>
        <fullName evidence="1">Uncharacterized protein</fullName>
    </submittedName>
</protein>
<accession>A0A226DCH0</accession>
<dbReference type="EMBL" id="LNIX01000026">
    <property type="protein sequence ID" value="OXA42341.1"/>
    <property type="molecule type" value="Genomic_DNA"/>
</dbReference>
<gene>
    <name evidence="1" type="ORF">Fcan01_22690</name>
</gene>
<name>A0A226DCH0_FOLCA</name>
<keyword evidence="2" id="KW-1185">Reference proteome</keyword>
<reference evidence="1 2" key="1">
    <citation type="submission" date="2015-12" db="EMBL/GenBank/DDBJ databases">
        <title>The genome of Folsomia candida.</title>
        <authorList>
            <person name="Faddeeva A."/>
            <person name="Derks M.F."/>
            <person name="Anvar Y."/>
            <person name="Smit S."/>
            <person name="Van Straalen N."/>
            <person name="Roelofs D."/>
        </authorList>
    </citation>
    <scope>NUCLEOTIDE SEQUENCE [LARGE SCALE GENOMIC DNA]</scope>
    <source>
        <strain evidence="1 2">VU population</strain>
        <tissue evidence="1">Whole body</tissue>
    </source>
</reference>
<evidence type="ECO:0000313" key="1">
    <source>
        <dbReference type="EMBL" id="OXA42341.1"/>
    </source>
</evidence>
<comment type="caution">
    <text evidence="1">The sequence shown here is derived from an EMBL/GenBank/DDBJ whole genome shotgun (WGS) entry which is preliminary data.</text>
</comment>
<dbReference type="Proteomes" id="UP000198287">
    <property type="component" value="Unassembled WGS sequence"/>
</dbReference>
<evidence type="ECO:0000313" key="2">
    <source>
        <dbReference type="Proteomes" id="UP000198287"/>
    </source>
</evidence>
<dbReference type="AlphaFoldDB" id="A0A226DCH0"/>
<sequence>METSMSVVTVMLHASTQRGWLARYVTSYNIKIGGLNPTELYDLKQFSPPSANSSQGKRLRELNLAPQAQFSSEKELNLACEVIRSVVVKGQQDNPRMEAPPLDAVAPFLSRIKSWGYRITFYKSYAGEVQHAENGFLPILAHTWILEK</sequence>
<proteinExistence type="predicted"/>